<sequence length="84" mass="9928">MKSFEERLTSLEEVTEKLKAGKVSLEEALSLFEQGMKLSRGLEKELSYKHKLSVRVWRHRQNRMINVLRMKKDRGGKIENLLKL</sequence>
<gene>
    <name evidence="4" type="ORF">LCGC14_3124360</name>
</gene>
<dbReference type="InterPro" id="IPR003761">
    <property type="entry name" value="Exonuc_VII_S"/>
</dbReference>
<dbReference type="GO" id="GO:0009318">
    <property type="term" value="C:exodeoxyribonuclease VII complex"/>
    <property type="evidence" value="ECO:0007669"/>
    <property type="project" value="InterPro"/>
</dbReference>
<keyword evidence="3" id="KW-0378">Hydrolase</keyword>
<proteinExistence type="inferred from homology"/>
<dbReference type="AlphaFoldDB" id="A0A0F8WQA6"/>
<accession>A0A0F8WQA6</accession>
<feature type="non-terminal residue" evidence="4">
    <location>
        <position position="84"/>
    </location>
</feature>
<keyword evidence="2" id="KW-0540">Nuclease</keyword>
<evidence type="ECO:0000313" key="4">
    <source>
        <dbReference type="EMBL" id="KKK50505.1"/>
    </source>
</evidence>
<protein>
    <submittedName>
        <fullName evidence="4">Uncharacterized protein</fullName>
    </submittedName>
</protein>
<dbReference type="Gene3D" id="1.10.287.1040">
    <property type="entry name" value="Exonuclease VII, small subunit"/>
    <property type="match status" value="1"/>
</dbReference>
<dbReference type="PANTHER" id="PTHR34137:SF1">
    <property type="entry name" value="EXODEOXYRIBONUCLEASE 7 SMALL SUBUNIT"/>
    <property type="match status" value="1"/>
</dbReference>
<dbReference type="GO" id="GO:0005829">
    <property type="term" value="C:cytosol"/>
    <property type="evidence" value="ECO:0007669"/>
    <property type="project" value="TreeGrafter"/>
</dbReference>
<dbReference type="PANTHER" id="PTHR34137">
    <property type="entry name" value="EXODEOXYRIBONUCLEASE 7 SMALL SUBUNIT"/>
    <property type="match status" value="1"/>
</dbReference>
<keyword evidence="1" id="KW-0963">Cytoplasm</keyword>
<dbReference type="Pfam" id="PF02609">
    <property type="entry name" value="Exonuc_VII_S"/>
    <property type="match status" value="1"/>
</dbReference>
<evidence type="ECO:0000256" key="3">
    <source>
        <dbReference type="ARBA" id="ARBA00022801"/>
    </source>
</evidence>
<comment type="caution">
    <text evidence="4">The sequence shown here is derived from an EMBL/GenBank/DDBJ whole genome shotgun (WGS) entry which is preliminary data.</text>
</comment>
<name>A0A0F8WQA6_9ZZZZ</name>
<dbReference type="HAMAP" id="MF_00337">
    <property type="entry name" value="Exonuc_7_S"/>
    <property type="match status" value="1"/>
</dbReference>
<evidence type="ECO:0000256" key="2">
    <source>
        <dbReference type="ARBA" id="ARBA00022722"/>
    </source>
</evidence>
<dbReference type="EMBL" id="LAZR01067989">
    <property type="protein sequence ID" value="KKK50505.1"/>
    <property type="molecule type" value="Genomic_DNA"/>
</dbReference>
<dbReference type="InterPro" id="IPR037004">
    <property type="entry name" value="Exonuc_VII_ssu_sf"/>
</dbReference>
<evidence type="ECO:0000256" key="1">
    <source>
        <dbReference type="ARBA" id="ARBA00022490"/>
    </source>
</evidence>
<dbReference type="SUPFAM" id="SSF116842">
    <property type="entry name" value="XseB-like"/>
    <property type="match status" value="1"/>
</dbReference>
<dbReference type="NCBIfam" id="TIGR01280">
    <property type="entry name" value="xseB"/>
    <property type="match status" value="1"/>
</dbReference>
<organism evidence="4">
    <name type="scientific">marine sediment metagenome</name>
    <dbReference type="NCBI Taxonomy" id="412755"/>
    <lineage>
        <taxon>unclassified sequences</taxon>
        <taxon>metagenomes</taxon>
        <taxon>ecological metagenomes</taxon>
    </lineage>
</organism>
<dbReference type="GO" id="GO:0008855">
    <property type="term" value="F:exodeoxyribonuclease VII activity"/>
    <property type="evidence" value="ECO:0007669"/>
    <property type="project" value="InterPro"/>
</dbReference>
<dbReference type="GO" id="GO:0006308">
    <property type="term" value="P:DNA catabolic process"/>
    <property type="evidence" value="ECO:0007669"/>
    <property type="project" value="InterPro"/>
</dbReference>
<reference evidence="4" key="1">
    <citation type="journal article" date="2015" name="Nature">
        <title>Complex archaea that bridge the gap between prokaryotes and eukaryotes.</title>
        <authorList>
            <person name="Spang A."/>
            <person name="Saw J.H."/>
            <person name="Jorgensen S.L."/>
            <person name="Zaremba-Niedzwiedzka K."/>
            <person name="Martijn J."/>
            <person name="Lind A.E."/>
            <person name="van Eijk R."/>
            <person name="Schleper C."/>
            <person name="Guy L."/>
            <person name="Ettema T.J."/>
        </authorList>
    </citation>
    <scope>NUCLEOTIDE SEQUENCE</scope>
</reference>